<gene>
    <name evidence="7" type="ORF">C9I98_07170</name>
</gene>
<feature type="transmembrane region" description="Helical" evidence="5">
    <location>
        <begin position="216"/>
        <end position="235"/>
    </location>
</feature>
<evidence type="ECO:0000256" key="2">
    <source>
        <dbReference type="ARBA" id="ARBA00022692"/>
    </source>
</evidence>
<feature type="domain" description="EamA" evidence="6">
    <location>
        <begin position="160"/>
        <end position="289"/>
    </location>
</feature>
<dbReference type="SUPFAM" id="SSF103481">
    <property type="entry name" value="Multidrug resistance efflux transporter EmrE"/>
    <property type="match status" value="2"/>
</dbReference>
<dbReference type="AlphaFoldDB" id="A0A2T3NWG0"/>
<feature type="transmembrane region" description="Helical" evidence="5">
    <location>
        <begin position="160"/>
        <end position="178"/>
    </location>
</feature>
<dbReference type="InterPro" id="IPR037185">
    <property type="entry name" value="EmrE-like"/>
</dbReference>
<sequence>MSKNRLIMLVVLTMIAFAGNSILNRIALLETAIDPASFTVIRLVSGAVMLSVMVWLQQQREVTKSTEANANWIAAFSTRRAWIMALALFVYAAGFSYAYVSLSAAVGALILFAAVQFTMIGYGFSQGERFTHWQWLGFMMAFGGLIILMMPGVSMPSVDGALLMLLAGIAWGIYSIMGKGAESPLLVTRTNFVLSVPLVIGLSLVMKAHASVDLSGASYAVLSGAVASGVGYALWYKVLPYLPSTTAATIQLSVPVIAALGGVAILGEAISLRLVLVSLGILGGIALVIQNKQV</sequence>
<dbReference type="OrthoDB" id="321830at2"/>
<feature type="transmembrane region" description="Helical" evidence="5">
    <location>
        <begin position="106"/>
        <end position="124"/>
    </location>
</feature>
<keyword evidence="4 5" id="KW-0472">Membrane</keyword>
<dbReference type="Proteomes" id="UP000241771">
    <property type="component" value="Unassembled WGS sequence"/>
</dbReference>
<evidence type="ECO:0000259" key="6">
    <source>
        <dbReference type="Pfam" id="PF00892"/>
    </source>
</evidence>
<evidence type="ECO:0000313" key="8">
    <source>
        <dbReference type="Proteomes" id="UP000241771"/>
    </source>
</evidence>
<dbReference type="PANTHER" id="PTHR32322:SF9">
    <property type="entry name" value="AMINO-ACID METABOLITE EFFLUX PUMP-RELATED"/>
    <property type="match status" value="1"/>
</dbReference>
<comment type="subcellular location">
    <subcellularLocation>
        <location evidence="1">Membrane</location>
        <topology evidence="1">Multi-pass membrane protein</topology>
    </subcellularLocation>
</comment>
<evidence type="ECO:0000256" key="4">
    <source>
        <dbReference type="ARBA" id="ARBA00023136"/>
    </source>
</evidence>
<dbReference type="InterPro" id="IPR050638">
    <property type="entry name" value="AA-Vitamin_Transporters"/>
</dbReference>
<feature type="transmembrane region" description="Helical" evidence="5">
    <location>
        <begin position="247"/>
        <end position="266"/>
    </location>
</feature>
<keyword evidence="8" id="KW-1185">Reference proteome</keyword>
<evidence type="ECO:0000256" key="1">
    <source>
        <dbReference type="ARBA" id="ARBA00004141"/>
    </source>
</evidence>
<evidence type="ECO:0000256" key="5">
    <source>
        <dbReference type="SAM" id="Phobius"/>
    </source>
</evidence>
<comment type="caution">
    <text evidence="7">The sequence shown here is derived from an EMBL/GenBank/DDBJ whole genome shotgun (WGS) entry which is preliminary data.</text>
</comment>
<feature type="transmembrane region" description="Helical" evidence="5">
    <location>
        <begin position="272"/>
        <end position="289"/>
    </location>
</feature>
<feature type="transmembrane region" description="Helical" evidence="5">
    <location>
        <begin position="81"/>
        <end position="100"/>
    </location>
</feature>
<reference evidence="7 8" key="1">
    <citation type="submission" date="2018-01" db="EMBL/GenBank/DDBJ databases">
        <title>Whole genome sequencing of Histamine producing bacteria.</title>
        <authorList>
            <person name="Butler K."/>
        </authorList>
    </citation>
    <scope>NUCLEOTIDE SEQUENCE [LARGE SCALE GENOMIC DNA]</scope>
    <source>
        <strain evidence="7 8">DSM 100436</strain>
    </source>
</reference>
<dbReference type="InterPro" id="IPR000620">
    <property type="entry name" value="EamA_dom"/>
</dbReference>
<dbReference type="RefSeq" id="WP_036816604.1">
    <property type="nucleotide sequence ID" value="NZ_JGVO01000037.1"/>
</dbReference>
<proteinExistence type="predicted"/>
<feature type="transmembrane region" description="Helical" evidence="5">
    <location>
        <begin position="190"/>
        <end position="210"/>
    </location>
</feature>
<evidence type="ECO:0000256" key="3">
    <source>
        <dbReference type="ARBA" id="ARBA00022989"/>
    </source>
</evidence>
<dbReference type="PANTHER" id="PTHR32322">
    <property type="entry name" value="INNER MEMBRANE TRANSPORTER"/>
    <property type="match status" value="1"/>
</dbReference>
<dbReference type="EMBL" id="PYMA01000003">
    <property type="protein sequence ID" value="PSW20623.1"/>
    <property type="molecule type" value="Genomic_DNA"/>
</dbReference>
<dbReference type="GO" id="GO:0016020">
    <property type="term" value="C:membrane"/>
    <property type="evidence" value="ECO:0007669"/>
    <property type="project" value="UniProtKB-SubCell"/>
</dbReference>
<feature type="transmembrane region" description="Helical" evidence="5">
    <location>
        <begin position="136"/>
        <end position="154"/>
    </location>
</feature>
<feature type="domain" description="EamA" evidence="6">
    <location>
        <begin position="7"/>
        <end position="149"/>
    </location>
</feature>
<name>A0A2T3NWG0_9GAMM</name>
<protein>
    <submittedName>
        <fullName evidence="7">EamA/RhaT family transporter</fullName>
    </submittedName>
</protein>
<dbReference type="Pfam" id="PF00892">
    <property type="entry name" value="EamA"/>
    <property type="match status" value="2"/>
</dbReference>
<feature type="transmembrane region" description="Helical" evidence="5">
    <location>
        <begin position="39"/>
        <end position="56"/>
    </location>
</feature>
<organism evidence="7 8">
    <name type="scientific">Photobacterium sanctipauli</name>
    <dbReference type="NCBI Taxonomy" id="1342794"/>
    <lineage>
        <taxon>Bacteria</taxon>
        <taxon>Pseudomonadati</taxon>
        <taxon>Pseudomonadota</taxon>
        <taxon>Gammaproteobacteria</taxon>
        <taxon>Vibrionales</taxon>
        <taxon>Vibrionaceae</taxon>
        <taxon>Photobacterium</taxon>
    </lineage>
</organism>
<accession>A0A2T3NWG0</accession>
<keyword evidence="3 5" id="KW-1133">Transmembrane helix</keyword>
<evidence type="ECO:0000313" key="7">
    <source>
        <dbReference type="EMBL" id="PSW20623.1"/>
    </source>
</evidence>
<keyword evidence="2 5" id="KW-0812">Transmembrane</keyword>